<evidence type="ECO:0000256" key="1">
    <source>
        <dbReference type="SAM" id="Phobius"/>
    </source>
</evidence>
<dbReference type="eggNOG" id="arCOG04555">
    <property type="taxonomic scope" value="Archaea"/>
</dbReference>
<name>N0BC72_9EURY</name>
<dbReference type="STRING" id="387631.Asulf_01222"/>
<feature type="transmembrane region" description="Helical" evidence="1">
    <location>
        <begin position="185"/>
        <end position="206"/>
    </location>
</feature>
<feature type="transmembrane region" description="Helical" evidence="1">
    <location>
        <begin position="227"/>
        <end position="249"/>
    </location>
</feature>
<dbReference type="EMBL" id="CP005290">
    <property type="protein sequence ID" value="AGK61219.1"/>
    <property type="molecule type" value="Genomic_DNA"/>
</dbReference>
<accession>N0BC72</accession>
<evidence type="ECO:0000259" key="2">
    <source>
        <dbReference type="Pfam" id="PF26514"/>
    </source>
</evidence>
<gene>
    <name evidence="3" type="ORF">Asulf_01222</name>
</gene>
<dbReference type="KEGG" id="ast:Asulf_01222"/>
<keyword evidence="1" id="KW-0472">Membrane</keyword>
<keyword evidence="1" id="KW-0812">Transmembrane</keyword>
<keyword evidence="1" id="KW-1133">Transmembrane helix</keyword>
<sequence>MPKFFKNGIDMNIMEIAKLLFAVLIITVLAIPATSVEVKSGDQVHIKQPKDDLIVSGGRVIVDAPVSGDLIVAGGEVEVLDKVAGDLIAAGGKVDLRGDVGGKLIVAGGSLRIEKNVGKFVIASGGEVVIGKNSRIDGDVFVAGGKIENAGIIEGNITVFGKTFENKGFVKGEQIFKETKILPPYFSEIFAFGFLLLGFLLVWFNSDWFERIDSEIGVRSVGLIKKTIFGFIAIIVSAIIVVLLFISVIGIPSALLILSAFTIAILLSNVFVSYTMGKVLLSRKKQNPYLYLVIGFVILFIAFRIPHVGDVIRIITTSLGFGGIIYVVRDWRRVYG</sequence>
<keyword evidence="4" id="KW-1185">Reference proteome</keyword>
<protein>
    <recommendedName>
        <fullName evidence="2">DUF8173 domain-containing protein</fullName>
    </recommendedName>
</protein>
<feature type="domain" description="DUF8173" evidence="2">
    <location>
        <begin position="193"/>
        <end position="332"/>
    </location>
</feature>
<proteinExistence type="predicted"/>
<dbReference type="HOGENOM" id="CLU_851559_0_0_2"/>
<dbReference type="Proteomes" id="UP000013307">
    <property type="component" value="Chromosome"/>
</dbReference>
<reference evidence="3 4" key="1">
    <citation type="journal article" date="2013" name="Genome Announc.">
        <title>Complete Genome Sequence of the Thermophilic and Facultatively Chemolithoautotrophic Sulfate Reducer Archaeoglobus sulfaticallidus Strain PM70-1T.</title>
        <authorList>
            <person name="Stokke R."/>
            <person name="Hocking W.P."/>
            <person name="Steinsbu B.O."/>
            <person name="Steen I.H."/>
        </authorList>
    </citation>
    <scope>NUCLEOTIDE SEQUENCE [LARGE SCALE GENOMIC DNA]</scope>
    <source>
        <strain evidence="3">PM70-1</strain>
    </source>
</reference>
<dbReference type="AlphaFoldDB" id="N0BC72"/>
<evidence type="ECO:0000313" key="4">
    <source>
        <dbReference type="Proteomes" id="UP000013307"/>
    </source>
</evidence>
<dbReference type="Pfam" id="PF26514">
    <property type="entry name" value="DUF8173"/>
    <property type="match status" value="1"/>
</dbReference>
<evidence type="ECO:0000313" key="3">
    <source>
        <dbReference type="EMBL" id="AGK61219.1"/>
    </source>
</evidence>
<feature type="transmembrane region" description="Helical" evidence="1">
    <location>
        <begin position="255"/>
        <end position="276"/>
    </location>
</feature>
<organism evidence="3 4">
    <name type="scientific">Archaeoglobus sulfaticallidus PM70-1</name>
    <dbReference type="NCBI Taxonomy" id="387631"/>
    <lineage>
        <taxon>Archaea</taxon>
        <taxon>Methanobacteriati</taxon>
        <taxon>Methanobacteriota</taxon>
        <taxon>Archaeoglobi</taxon>
        <taxon>Archaeoglobales</taxon>
        <taxon>Archaeoglobaceae</taxon>
        <taxon>Archaeoglobus</taxon>
    </lineage>
</organism>
<dbReference type="InterPro" id="IPR058486">
    <property type="entry name" value="DUF8173"/>
</dbReference>
<feature type="transmembrane region" description="Helical" evidence="1">
    <location>
        <begin position="288"/>
        <end position="305"/>
    </location>
</feature>
<feature type="transmembrane region" description="Helical" evidence="1">
    <location>
        <begin position="311"/>
        <end position="328"/>
    </location>
</feature>